<sequence>MHSSPCAFVGFDSAWTDNPRAPGAVCALVTRADGPPAFHAPQLATFAHALAFIRAIQKTSRLTLIALDQPTIVTNTESLRPVERVAASLVSWLGGGVQPSNRGRMGMFCDAAPIWSFLNSLGAIEDPEAARIASDGLYLMEVFPAISMPSLSAEFFGRLAAPRYNPARRKTFKASDWTKVTIALAEKFAEFKFPEPAQWLRMTTHLPRVSKADQDCLDAMVCLWIALHWRLKDRRESLVIGGKDTGYMVLPAIEGARLRLTAAAKRAVSGVRAYGTDLVD</sequence>
<protein>
    <submittedName>
        <fullName evidence="1">DUF429 domain-containing protein</fullName>
    </submittedName>
</protein>
<dbReference type="PIRSF" id="PIRSF018008">
    <property type="entry name" value="UCP018008"/>
    <property type="match status" value="1"/>
</dbReference>
<proteinExistence type="predicted"/>
<dbReference type="InterPro" id="IPR008306">
    <property type="entry name" value="UCP018008"/>
</dbReference>
<dbReference type="Proteomes" id="UP000449846">
    <property type="component" value="Unassembled WGS sequence"/>
</dbReference>
<name>A0A844HTA3_9RHOB</name>
<keyword evidence="2" id="KW-1185">Reference proteome</keyword>
<dbReference type="OrthoDB" id="9801824at2"/>
<evidence type="ECO:0000313" key="1">
    <source>
        <dbReference type="EMBL" id="MTH62389.1"/>
    </source>
</evidence>
<dbReference type="EMBL" id="WMIG01000034">
    <property type="protein sequence ID" value="MTH62389.1"/>
    <property type="molecule type" value="Genomic_DNA"/>
</dbReference>
<reference evidence="1 2" key="1">
    <citation type="submission" date="2019-11" db="EMBL/GenBank/DDBJ databases">
        <authorList>
            <person name="Dong K."/>
        </authorList>
    </citation>
    <scope>NUCLEOTIDE SEQUENCE [LARGE SCALE GENOMIC DNA]</scope>
    <source>
        <strain evidence="1 2">NBRC 112902</strain>
    </source>
</reference>
<gene>
    <name evidence="1" type="ORF">GL300_24710</name>
</gene>
<organism evidence="1 2">
    <name type="scientific">Paracoccus litorisediminis</name>
    <dbReference type="NCBI Taxonomy" id="2006130"/>
    <lineage>
        <taxon>Bacteria</taxon>
        <taxon>Pseudomonadati</taxon>
        <taxon>Pseudomonadota</taxon>
        <taxon>Alphaproteobacteria</taxon>
        <taxon>Rhodobacterales</taxon>
        <taxon>Paracoccaceae</taxon>
        <taxon>Paracoccus</taxon>
    </lineage>
</organism>
<dbReference type="Pfam" id="PF04250">
    <property type="entry name" value="DUF429"/>
    <property type="match status" value="1"/>
</dbReference>
<accession>A0A844HTA3</accession>
<dbReference type="InterPro" id="IPR007362">
    <property type="entry name" value="DUF429"/>
</dbReference>
<comment type="caution">
    <text evidence="1">The sequence shown here is derived from an EMBL/GenBank/DDBJ whole genome shotgun (WGS) entry which is preliminary data.</text>
</comment>
<dbReference type="AlphaFoldDB" id="A0A844HTA3"/>
<evidence type="ECO:0000313" key="2">
    <source>
        <dbReference type="Proteomes" id="UP000449846"/>
    </source>
</evidence>